<organism evidence="3 4">
    <name type="scientific">Amycolatopsis alkalitolerans</name>
    <dbReference type="NCBI Taxonomy" id="2547244"/>
    <lineage>
        <taxon>Bacteria</taxon>
        <taxon>Bacillati</taxon>
        <taxon>Actinomycetota</taxon>
        <taxon>Actinomycetes</taxon>
        <taxon>Pseudonocardiales</taxon>
        <taxon>Pseudonocardiaceae</taxon>
        <taxon>Amycolatopsis</taxon>
    </lineage>
</organism>
<dbReference type="EC" id="1.-.-.-" evidence="3"/>
<reference evidence="3 4" key="1">
    <citation type="submission" date="2019-06" db="EMBL/GenBank/DDBJ databases">
        <title>Amycolatopsis alkalitolerans sp. nov., isolated from Gastrodia elata Blume.</title>
        <authorList>
            <person name="Narsing Rao M.P."/>
            <person name="Li W.J."/>
        </authorList>
    </citation>
    <scope>NUCLEOTIDE SEQUENCE [LARGE SCALE GENOMIC DNA]</scope>
    <source>
        <strain evidence="3 4">SYSUP0005</strain>
    </source>
</reference>
<dbReference type="AlphaFoldDB" id="A0A5C4M3T6"/>
<dbReference type="Proteomes" id="UP000305546">
    <property type="component" value="Unassembled WGS sequence"/>
</dbReference>
<evidence type="ECO:0000259" key="2">
    <source>
        <dbReference type="Pfam" id="PF01243"/>
    </source>
</evidence>
<dbReference type="PANTHER" id="PTHR35176:SF6">
    <property type="entry name" value="HEME OXYGENASE HI_0854-RELATED"/>
    <property type="match status" value="1"/>
</dbReference>
<accession>A0A5C4M3T6</accession>
<feature type="domain" description="Pyridoxamine 5'-phosphate oxidase N-terminal" evidence="2">
    <location>
        <begin position="8"/>
        <end position="96"/>
    </location>
</feature>
<dbReference type="PANTHER" id="PTHR35176">
    <property type="entry name" value="HEME OXYGENASE HI_0854-RELATED"/>
    <property type="match status" value="1"/>
</dbReference>
<sequence>MFTEAEIDYLTAQGLGRLATQQPNGTLQVSPVGFTYNPDEKAIDIRGYNMSRSRKFRNIAANSKVAFVIDDRPSLEPMRVRCLEIRGTAEALTGTAVPDGHLDDAVIRIHPERIISFGIEDPDHPPLEQVPNNRNV</sequence>
<dbReference type="NCBIfam" id="TIGR04023">
    <property type="entry name" value="PPOX_MSMEG_5819"/>
    <property type="match status" value="1"/>
</dbReference>
<dbReference type="EMBL" id="VDFW01000005">
    <property type="protein sequence ID" value="TNC27736.1"/>
    <property type="molecule type" value="Genomic_DNA"/>
</dbReference>
<evidence type="ECO:0000313" key="3">
    <source>
        <dbReference type="EMBL" id="TNC27736.1"/>
    </source>
</evidence>
<dbReference type="RefSeq" id="WP_139096059.1">
    <property type="nucleotide sequence ID" value="NZ_VDFW01000005.1"/>
</dbReference>
<dbReference type="InterPro" id="IPR012349">
    <property type="entry name" value="Split_barrel_FMN-bd"/>
</dbReference>
<dbReference type="SUPFAM" id="SSF50475">
    <property type="entry name" value="FMN-binding split barrel"/>
    <property type="match status" value="1"/>
</dbReference>
<dbReference type="InterPro" id="IPR052019">
    <property type="entry name" value="F420H2_bilvrd_red/Heme_oxyg"/>
</dbReference>
<evidence type="ECO:0000313" key="4">
    <source>
        <dbReference type="Proteomes" id="UP000305546"/>
    </source>
</evidence>
<comment type="caution">
    <text evidence="3">The sequence shown here is derived from an EMBL/GenBank/DDBJ whole genome shotgun (WGS) entry which is preliminary data.</text>
</comment>
<dbReference type="OrthoDB" id="3693562at2"/>
<gene>
    <name evidence="3" type="ORF">FG385_08435</name>
</gene>
<dbReference type="GO" id="GO:0070967">
    <property type="term" value="F:coenzyme F420 binding"/>
    <property type="evidence" value="ECO:0007669"/>
    <property type="project" value="TreeGrafter"/>
</dbReference>
<dbReference type="InterPro" id="IPR024031">
    <property type="entry name" value="MSMEG_5819/OxyR"/>
</dbReference>
<dbReference type="InterPro" id="IPR011576">
    <property type="entry name" value="Pyridox_Oxase_N"/>
</dbReference>
<dbReference type="Gene3D" id="2.30.110.10">
    <property type="entry name" value="Electron Transport, Fmn-binding Protein, Chain A"/>
    <property type="match status" value="1"/>
</dbReference>
<protein>
    <submittedName>
        <fullName evidence="3">PPOX class F420-dependent oxidoreductase</fullName>
        <ecNumber evidence="3">1.-.-.-</ecNumber>
    </submittedName>
</protein>
<dbReference type="GO" id="GO:0005829">
    <property type="term" value="C:cytosol"/>
    <property type="evidence" value="ECO:0007669"/>
    <property type="project" value="TreeGrafter"/>
</dbReference>
<keyword evidence="4" id="KW-1185">Reference proteome</keyword>
<keyword evidence="1 3" id="KW-0560">Oxidoreductase</keyword>
<name>A0A5C4M3T6_9PSEU</name>
<evidence type="ECO:0000256" key="1">
    <source>
        <dbReference type="ARBA" id="ARBA00023002"/>
    </source>
</evidence>
<dbReference type="Pfam" id="PF01243">
    <property type="entry name" value="PNPOx_N"/>
    <property type="match status" value="1"/>
</dbReference>
<dbReference type="GO" id="GO:0016627">
    <property type="term" value="F:oxidoreductase activity, acting on the CH-CH group of donors"/>
    <property type="evidence" value="ECO:0007669"/>
    <property type="project" value="TreeGrafter"/>
</dbReference>
<proteinExistence type="predicted"/>